<reference evidence="3" key="1">
    <citation type="journal article" date="2019" name="Int. J. Syst. Evol. Microbiol.">
        <title>The Global Catalogue of Microorganisms (GCM) 10K type strain sequencing project: providing services to taxonomists for standard genome sequencing and annotation.</title>
        <authorList>
            <consortium name="The Broad Institute Genomics Platform"/>
            <consortium name="The Broad Institute Genome Sequencing Center for Infectious Disease"/>
            <person name="Wu L."/>
            <person name="Ma J."/>
        </authorList>
    </citation>
    <scope>NUCLEOTIDE SEQUENCE [LARGE SCALE GENOMIC DNA]</scope>
    <source>
        <strain evidence="3">JCM 14560</strain>
    </source>
</reference>
<dbReference type="Proteomes" id="UP001422759">
    <property type="component" value="Unassembled WGS sequence"/>
</dbReference>
<protein>
    <submittedName>
        <fullName evidence="2">Uncharacterized protein</fullName>
    </submittedName>
</protein>
<keyword evidence="3" id="KW-1185">Reference proteome</keyword>
<name>A0ABP5LBR3_9ACTN</name>
<gene>
    <name evidence="2" type="ORF">GCM10009760_28340</name>
</gene>
<accession>A0ABP5LBR3</accession>
<evidence type="ECO:0000313" key="2">
    <source>
        <dbReference type="EMBL" id="GAA2142787.1"/>
    </source>
</evidence>
<dbReference type="EMBL" id="BAAANT010000013">
    <property type="protein sequence ID" value="GAA2142787.1"/>
    <property type="molecule type" value="Genomic_DNA"/>
</dbReference>
<evidence type="ECO:0000313" key="3">
    <source>
        <dbReference type="Proteomes" id="UP001422759"/>
    </source>
</evidence>
<evidence type="ECO:0000256" key="1">
    <source>
        <dbReference type="SAM" id="MobiDB-lite"/>
    </source>
</evidence>
<comment type="caution">
    <text evidence="2">The sequence shown here is derived from an EMBL/GenBank/DDBJ whole genome shotgun (WGS) entry which is preliminary data.</text>
</comment>
<feature type="region of interest" description="Disordered" evidence="1">
    <location>
        <begin position="1"/>
        <end position="125"/>
    </location>
</feature>
<feature type="compositionally biased region" description="Basic and acidic residues" evidence="1">
    <location>
        <begin position="23"/>
        <end position="34"/>
    </location>
</feature>
<sequence length="125" mass="12845">MAATAAPDTEEYRGPSGTTPLRTRREPAPIDSRRLPATPGNSNRRDPPVSSARAAPDTPTGGTADGPSERIVRAACPKKCGEPEHTSAQTTVQTIGPPALRARFPPPQASGPLPRIGAGGDGTNC</sequence>
<organism evidence="2 3">
    <name type="scientific">Kitasatospora kazusensis</name>
    <dbReference type="NCBI Taxonomy" id="407974"/>
    <lineage>
        <taxon>Bacteria</taxon>
        <taxon>Bacillati</taxon>
        <taxon>Actinomycetota</taxon>
        <taxon>Actinomycetes</taxon>
        <taxon>Kitasatosporales</taxon>
        <taxon>Streptomycetaceae</taxon>
        <taxon>Kitasatospora</taxon>
    </lineage>
</organism>
<proteinExistence type="predicted"/>